<comment type="similarity">
    <text evidence="1">Belongs to the TBCC family.</text>
</comment>
<sequence>MGNSHYVSCLAQEFGIKSRAFWHPMGCGSSTGPKPSSAAGKKVTIVKVEEKRKKSNLNPADYVLSKRNGEVIVKDAGTIDGQQFNVEECKDCDIFLMDHIACVFVDECEGCRIFIGPTMSSVMIRNCSSMNCVIACQQFRTRDCTNCKFSLLCTTEPIIETSTQLQFACFEFNYFSLRAQLSEAQLNVWNNKWWMVHDFNKNSEKPNWSLLPKGEVQTLLRPDRCNGLTEDELNQERVVPVTLGSRQWPSEETCFIIFLPGADAYIGAVLNKVEATEGWELCRARSTLLDVDRLKSLLSWTKESKLPSQCQGKELTGAQMCGAGILEQMQEALSTTGLAAGSKLIRIVPSAQASALAKAFFEVWKDEI</sequence>
<organism evidence="4 5">
    <name type="scientific">Prorocentrum cordatum</name>
    <dbReference type="NCBI Taxonomy" id="2364126"/>
    <lineage>
        <taxon>Eukaryota</taxon>
        <taxon>Sar</taxon>
        <taxon>Alveolata</taxon>
        <taxon>Dinophyceae</taxon>
        <taxon>Prorocentrales</taxon>
        <taxon>Prorocentraceae</taxon>
        <taxon>Prorocentrum</taxon>
    </lineage>
</organism>
<feature type="domain" description="C-CAP/cofactor C-like" evidence="3">
    <location>
        <begin position="51"/>
        <end position="201"/>
    </location>
</feature>
<dbReference type="PROSITE" id="PS51329">
    <property type="entry name" value="C_CAP_COFACTOR_C"/>
    <property type="match status" value="1"/>
</dbReference>
<dbReference type="SMART" id="SM00673">
    <property type="entry name" value="CARP"/>
    <property type="match status" value="2"/>
</dbReference>
<dbReference type="InterPro" id="IPR039093">
    <property type="entry name" value="XRP2"/>
</dbReference>
<reference evidence="4" key="1">
    <citation type="submission" date="2023-10" db="EMBL/GenBank/DDBJ databases">
        <authorList>
            <person name="Chen Y."/>
            <person name="Shah S."/>
            <person name="Dougan E. K."/>
            <person name="Thang M."/>
            <person name="Chan C."/>
        </authorList>
    </citation>
    <scope>NUCLEOTIDE SEQUENCE [LARGE SCALE GENOMIC DNA]</scope>
</reference>
<dbReference type="Proteomes" id="UP001189429">
    <property type="component" value="Unassembled WGS sequence"/>
</dbReference>
<keyword evidence="5" id="KW-1185">Reference proteome</keyword>
<evidence type="ECO:0000313" key="5">
    <source>
        <dbReference type="Proteomes" id="UP001189429"/>
    </source>
</evidence>
<name>A0ABN9SJB7_9DINO</name>
<dbReference type="InterPro" id="IPR006599">
    <property type="entry name" value="CARP_motif"/>
</dbReference>
<evidence type="ECO:0000259" key="3">
    <source>
        <dbReference type="PROSITE" id="PS51329"/>
    </source>
</evidence>
<dbReference type="PANTHER" id="PTHR15440">
    <property type="entry name" value="XRP2 PROTEIN"/>
    <property type="match status" value="1"/>
</dbReference>
<evidence type="ECO:0000256" key="2">
    <source>
        <dbReference type="ARBA" id="ARBA00022741"/>
    </source>
</evidence>
<proteinExistence type="inferred from homology"/>
<evidence type="ECO:0000256" key="1">
    <source>
        <dbReference type="ARBA" id="ARBA00008848"/>
    </source>
</evidence>
<dbReference type="EMBL" id="CAUYUJ010011447">
    <property type="protein sequence ID" value="CAK0831783.1"/>
    <property type="molecule type" value="Genomic_DNA"/>
</dbReference>
<dbReference type="InterPro" id="IPR012945">
    <property type="entry name" value="Tubulin-bd_cofactor_C_dom"/>
</dbReference>
<accession>A0ABN9SJB7</accession>
<protein>
    <recommendedName>
        <fullName evidence="3">C-CAP/cofactor C-like domain-containing protein</fullName>
    </recommendedName>
</protein>
<dbReference type="Gene3D" id="2.160.20.70">
    <property type="match status" value="1"/>
</dbReference>
<dbReference type="Pfam" id="PF07986">
    <property type="entry name" value="TBCC"/>
    <property type="match status" value="1"/>
</dbReference>
<comment type="caution">
    <text evidence="4">The sequence shown here is derived from an EMBL/GenBank/DDBJ whole genome shotgun (WGS) entry which is preliminary data.</text>
</comment>
<dbReference type="InterPro" id="IPR017901">
    <property type="entry name" value="C-CAP_CF_C-like"/>
</dbReference>
<dbReference type="InterPro" id="IPR016098">
    <property type="entry name" value="CAP/MinC_C"/>
</dbReference>
<keyword evidence="2" id="KW-0547">Nucleotide-binding</keyword>
<gene>
    <name evidence="4" type="ORF">PCOR1329_LOCUS30040</name>
</gene>
<dbReference type="PANTHER" id="PTHR15440:SF0">
    <property type="entry name" value="PROTEIN XRP2"/>
    <property type="match status" value="1"/>
</dbReference>
<dbReference type="SUPFAM" id="SSF69340">
    <property type="entry name" value="C-terminal domain of adenylylcyclase associated protein"/>
    <property type="match status" value="1"/>
</dbReference>
<dbReference type="InterPro" id="IPR036223">
    <property type="entry name" value="CAP_C_sf"/>
</dbReference>
<evidence type="ECO:0000313" key="4">
    <source>
        <dbReference type="EMBL" id="CAK0831783.1"/>
    </source>
</evidence>